<proteinExistence type="predicted"/>
<organism evidence="1 2">
    <name type="scientific">Apophysomyces ossiformis</name>
    <dbReference type="NCBI Taxonomy" id="679940"/>
    <lineage>
        <taxon>Eukaryota</taxon>
        <taxon>Fungi</taxon>
        <taxon>Fungi incertae sedis</taxon>
        <taxon>Mucoromycota</taxon>
        <taxon>Mucoromycotina</taxon>
        <taxon>Mucoromycetes</taxon>
        <taxon>Mucorales</taxon>
        <taxon>Mucorineae</taxon>
        <taxon>Mucoraceae</taxon>
        <taxon>Apophysomyces</taxon>
    </lineage>
</organism>
<dbReference type="Proteomes" id="UP000605846">
    <property type="component" value="Unassembled WGS sequence"/>
</dbReference>
<comment type="caution">
    <text evidence="1">The sequence shown here is derived from an EMBL/GenBank/DDBJ whole genome shotgun (WGS) entry which is preliminary data.</text>
</comment>
<dbReference type="AlphaFoldDB" id="A0A8H7BSX3"/>
<evidence type="ECO:0000313" key="1">
    <source>
        <dbReference type="EMBL" id="KAF7726806.1"/>
    </source>
</evidence>
<dbReference type="OrthoDB" id="2288700at2759"/>
<evidence type="ECO:0000313" key="2">
    <source>
        <dbReference type="Proteomes" id="UP000605846"/>
    </source>
</evidence>
<accession>A0A8H7BSX3</accession>
<sequence length="175" mass="19401">MASVSATPEKALILYSHAPHNLQWNTPAIHDLCHRGCAGQLAMEEQDVQERNRLGNLIQLLGVYGCATAVEVISLASELEIVSVRVETCEQYTQQVKEMLPSVDCLLLDVAGQTEEEAWICIDEIVQSYLDASNILKCVVSPADLLPHKSAWWDELVPRQSCVMKDGQQVTIGKR</sequence>
<keyword evidence="2" id="KW-1185">Reference proteome</keyword>
<name>A0A8H7BSX3_9FUNG</name>
<dbReference type="EMBL" id="JABAYA010000071">
    <property type="protein sequence ID" value="KAF7726806.1"/>
    <property type="molecule type" value="Genomic_DNA"/>
</dbReference>
<protein>
    <submittedName>
        <fullName evidence="1">Uncharacterized protein</fullName>
    </submittedName>
</protein>
<gene>
    <name evidence="1" type="ORF">EC973_008407</name>
</gene>
<reference evidence="1" key="1">
    <citation type="submission" date="2020-01" db="EMBL/GenBank/DDBJ databases">
        <title>Genome Sequencing of Three Apophysomyces-Like Fungal Strains Confirms a Novel Fungal Genus in the Mucoromycota with divergent Burkholderia-like Endosymbiotic Bacteria.</title>
        <authorList>
            <person name="Stajich J.E."/>
            <person name="Macias A.M."/>
            <person name="Carter-House D."/>
            <person name="Lovett B."/>
            <person name="Kasson L.R."/>
            <person name="Berry K."/>
            <person name="Grigoriev I."/>
            <person name="Chang Y."/>
            <person name="Spatafora J."/>
            <person name="Kasson M.T."/>
        </authorList>
    </citation>
    <scope>NUCLEOTIDE SEQUENCE</scope>
    <source>
        <strain evidence="1">NRRL A-21654</strain>
    </source>
</reference>